<evidence type="ECO:0000313" key="2">
    <source>
        <dbReference type="Proteomes" id="UP000503447"/>
    </source>
</evidence>
<dbReference type="RefSeq" id="WP_193376961.1">
    <property type="nucleotide sequence ID" value="NZ_CP053452.2"/>
</dbReference>
<evidence type="ECO:0000313" key="1">
    <source>
        <dbReference type="EMBL" id="QJW98680.1"/>
    </source>
</evidence>
<sequence>MFLNKIPTRQSKFKFERVPGISHIGDENIVVGETEAYPEVGVTEDWIDTPETRKRGMVARATREVIFFDQTGQYLDRLGRIGEWLGVNDEKRAIAAVVDAGESTTYGQYQYRWRNYGPVNTYGLNSGFHSWTNLQSGNSLVTYANVQAAWQLLVQILDPYTGEPQNVTMKHICVPPALAFAVPFALKGMVKRTAPGYATSGNPVSTEINNPTGDIIGNLEILSTQLFRSISGSDTSWFVGDISASFEQIENWPLTVTTLGGQSQMDFDFDVMFQTKVSKRSTFTTVQPRKMVKCTP</sequence>
<dbReference type="EMBL" id="CP053452">
    <property type="protein sequence ID" value="QJW98680.1"/>
    <property type="molecule type" value="Genomic_DNA"/>
</dbReference>
<dbReference type="AlphaFoldDB" id="A0A6M5YZ01"/>
<dbReference type="Proteomes" id="UP000503447">
    <property type="component" value="Chromosome"/>
</dbReference>
<accession>A0A6M5YZ01</accession>
<organism evidence="1 2">
    <name type="scientific">Frigoriglobus tundricola</name>
    <dbReference type="NCBI Taxonomy" id="2774151"/>
    <lineage>
        <taxon>Bacteria</taxon>
        <taxon>Pseudomonadati</taxon>
        <taxon>Planctomycetota</taxon>
        <taxon>Planctomycetia</taxon>
        <taxon>Gemmatales</taxon>
        <taxon>Gemmataceae</taxon>
        <taxon>Frigoriglobus</taxon>
    </lineage>
</organism>
<keyword evidence="2" id="KW-1185">Reference proteome</keyword>
<protein>
    <submittedName>
        <fullName evidence="1">Uncharacterized protein</fullName>
    </submittedName>
</protein>
<name>A0A6M5YZ01_9BACT</name>
<dbReference type="Pfam" id="PF25209">
    <property type="entry name" value="Phage_capsid_4"/>
    <property type="match status" value="1"/>
</dbReference>
<proteinExistence type="predicted"/>
<gene>
    <name evidence="1" type="ORF">FTUN_6275</name>
</gene>
<reference evidence="2" key="1">
    <citation type="submission" date="2020-05" db="EMBL/GenBank/DDBJ databases">
        <title>Frigoriglobus tundricola gen. nov., sp. nov., a psychrotolerant cellulolytic planctomycete of the family Gemmataceae with two divergent copies of 16S rRNA gene.</title>
        <authorList>
            <person name="Kulichevskaya I.S."/>
            <person name="Ivanova A.A."/>
            <person name="Naumoff D.G."/>
            <person name="Beletsky A.V."/>
            <person name="Rijpstra W.I.C."/>
            <person name="Sinninghe Damste J.S."/>
            <person name="Mardanov A.V."/>
            <person name="Ravin N.V."/>
            <person name="Dedysh S.N."/>
        </authorList>
    </citation>
    <scope>NUCLEOTIDE SEQUENCE [LARGE SCALE GENOMIC DNA]</scope>
    <source>
        <strain evidence="2">PL17</strain>
    </source>
</reference>
<dbReference type="KEGG" id="ftj:FTUN_6275"/>